<protein>
    <recommendedName>
        <fullName evidence="6">Enoyl reductase (ER) domain-containing protein</fullName>
    </recommendedName>
</protein>
<evidence type="ECO:0000313" key="8">
    <source>
        <dbReference type="Proteomes" id="UP000298390"/>
    </source>
</evidence>
<evidence type="ECO:0000256" key="1">
    <source>
        <dbReference type="ARBA" id="ARBA00001947"/>
    </source>
</evidence>
<evidence type="ECO:0000256" key="4">
    <source>
        <dbReference type="ARBA" id="ARBA00023002"/>
    </source>
</evidence>
<dbReference type="SUPFAM" id="SSF51735">
    <property type="entry name" value="NAD(P)-binding Rossmann-fold domains"/>
    <property type="match status" value="1"/>
</dbReference>
<dbReference type="InterPro" id="IPR013154">
    <property type="entry name" value="ADH-like_N"/>
</dbReference>
<dbReference type="STRING" id="34475.A0A4Y9XVH8"/>
<evidence type="ECO:0000313" key="7">
    <source>
        <dbReference type="EMBL" id="TFY53367.1"/>
    </source>
</evidence>
<comment type="caution">
    <text evidence="7">The sequence shown here is derived from an EMBL/GenBank/DDBJ whole genome shotgun (WGS) entry which is preliminary data.</text>
</comment>
<organism evidence="7 8">
    <name type="scientific">Rhodofomes roseus</name>
    <dbReference type="NCBI Taxonomy" id="34475"/>
    <lineage>
        <taxon>Eukaryota</taxon>
        <taxon>Fungi</taxon>
        <taxon>Dikarya</taxon>
        <taxon>Basidiomycota</taxon>
        <taxon>Agaricomycotina</taxon>
        <taxon>Agaricomycetes</taxon>
        <taxon>Polyporales</taxon>
        <taxon>Rhodofomes</taxon>
    </lineage>
</organism>
<dbReference type="PANTHER" id="PTHR42683">
    <property type="entry name" value="ALDEHYDE REDUCTASE"/>
    <property type="match status" value="1"/>
</dbReference>
<dbReference type="PROSITE" id="PS00059">
    <property type="entry name" value="ADH_ZINC"/>
    <property type="match status" value="1"/>
</dbReference>
<dbReference type="AlphaFoldDB" id="A0A4Y9XVH8"/>
<evidence type="ECO:0000259" key="6">
    <source>
        <dbReference type="SMART" id="SM00829"/>
    </source>
</evidence>
<dbReference type="InterPro" id="IPR013149">
    <property type="entry name" value="ADH-like_C"/>
</dbReference>
<dbReference type="InterPro" id="IPR029752">
    <property type="entry name" value="D-isomer_DH_CS1"/>
</dbReference>
<keyword evidence="3 5" id="KW-0862">Zinc</keyword>
<name>A0A4Y9XVH8_9APHY</name>
<gene>
    <name evidence="7" type="ORF">EVJ58_g9490</name>
</gene>
<comment type="cofactor">
    <cofactor evidence="1 5">
        <name>Zn(2+)</name>
        <dbReference type="ChEBI" id="CHEBI:29105"/>
    </cofactor>
</comment>
<dbReference type="GO" id="GO:0016616">
    <property type="term" value="F:oxidoreductase activity, acting on the CH-OH group of donors, NAD or NADP as acceptor"/>
    <property type="evidence" value="ECO:0007669"/>
    <property type="project" value="InterPro"/>
</dbReference>
<sequence length="360" mass="38766">MVDFKGYALTKTDRSAWSSLEVVTFEPKKFEDTDVEIAITHCGLCGSDVHILRQGWGSVTYTPLIAGHEIVGKVTRVGAKVLEFKAGDRVGVGAKVASCGTCNRCTHDNEQYCPSSLDTINNRYPDGTPAQGGFATAIRANERFVYAIPDGIDSKDAASMLCAGVTVYSPLRRNNIGAGKKVGVIGIGGLGHYAILFAKALGAQVYAFTHSPSKKEDAKKLGADVVVDTGAKDYQKPYYDTLDLIISTTNVFSPGTSFSTYTSMLSVHGKFVNVGLPDIDTEMPSLHAFDMLTSGAFIGGSLIGSKGDVYEMLKVAAEKGIKPWVQELPMRDLKSALEGVHNGDVRYRYVLKQDIVPVPY</sequence>
<dbReference type="InterPro" id="IPR002328">
    <property type="entry name" value="ADH_Zn_CS"/>
</dbReference>
<dbReference type="InterPro" id="IPR020843">
    <property type="entry name" value="ER"/>
</dbReference>
<dbReference type="GO" id="GO:0008270">
    <property type="term" value="F:zinc ion binding"/>
    <property type="evidence" value="ECO:0007669"/>
    <property type="project" value="InterPro"/>
</dbReference>
<dbReference type="SUPFAM" id="SSF50129">
    <property type="entry name" value="GroES-like"/>
    <property type="match status" value="1"/>
</dbReference>
<evidence type="ECO:0000256" key="3">
    <source>
        <dbReference type="ARBA" id="ARBA00022833"/>
    </source>
</evidence>
<dbReference type="Gene3D" id="3.90.180.10">
    <property type="entry name" value="Medium-chain alcohol dehydrogenases, catalytic domain"/>
    <property type="match status" value="1"/>
</dbReference>
<dbReference type="PROSITE" id="PS00065">
    <property type="entry name" value="D_2_HYDROXYACID_DH_1"/>
    <property type="match status" value="1"/>
</dbReference>
<keyword evidence="4" id="KW-0560">Oxidoreductase</keyword>
<feature type="domain" description="Enoyl reductase (ER)" evidence="6">
    <location>
        <begin position="15"/>
        <end position="351"/>
    </location>
</feature>
<dbReference type="InterPro" id="IPR036291">
    <property type="entry name" value="NAD(P)-bd_dom_sf"/>
</dbReference>
<dbReference type="Proteomes" id="UP000298390">
    <property type="component" value="Unassembled WGS sequence"/>
</dbReference>
<comment type="similarity">
    <text evidence="5">Belongs to the zinc-containing alcohol dehydrogenase family.</text>
</comment>
<dbReference type="SMART" id="SM00829">
    <property type="entry name" value="PKS_ER"/>
    <property type="match status" value="1"/>
</dbReference>
<keyword evidence="2 5" id="KW-0479">Metal-binding</keyword>
<dbReference type="CDD" id="cd05283">
    <property type="entry name" value="CAD1"/>
    <property type="match status" value="1"/>
</dbReference>
<evidence type="ECO:0000256" key="2">
    <source>
        <dbReference type="ARBA" id="ARBA00022723"/>
    </source>
</evidence>
<proteinExistence type="inferred from homology"/>
<dbReference type="InterPro" id="IPR011032">
    <property type="entry name" value="GroES-like_sf"/>
</dbReference>
<dbReference type="Gene3D" id="3.40.50.720">
    <property type="entry name" value="NAD(P)-binding Rossmann-like Domain"/>
    <property type="match status" value="1"/>
</dbReference>
<dbReference type="Pfam" id="PF08240">
    <property type="entry name" value="ADH_N"/>
    <property type="match status" value="1"/>
</dbReference>
<evidence type="ECO:0000256" key="5">
    <source>
        <dbReference type="RuleBase" id="RU361277"/>
    </source>
</evidence>
<dbReference type="EMBL" id="SEKV01000834">
    <property type="protein sequence ID" value="TFY53367.1"/>
    <property type="molecule type" value="Genomic_DNA"/>
</dbReference>
<accession>A0A4Y9XVH8</accession>
<dbReference type="Pfam" id="PF00107">
    <property type="entry name" value="ADH_zinc_N"/>
    <property type="match status" value="1"/>
</dbReference>
<dbReference type="FunFam" id="3.40.50.720:FF:000022">
    <property type="entry name" value="Cinnamyl alcohol dehydrogenase"/>
    <property type="match status" value="1"/>
</dbReference>
<dbReference type="InterPro" id="IPR047109">
    <property type="entry name" value="CAD-like"/>
</dbReference>
<reference evidence="7 8" key="1">
    <citation type="submission" date="2019-01" db="EMBL/GenBank/DDBJ databases">
        <title>Genome sequencing of the rare red list fungi Fomitopsis rosea.</title>
        <authorList>
            <person name="Buettner E."/>
            <person name="Kellner H."/>
        </authorList>
    </citation>
    <scope>NUCLEOTIDE SEQUENCE [LARGE SCALE GENOMIC DNA]</scope>
    <source>
        <strain evidence="7 8">DSM 105464</strain>
    </source>
</reference>